<reference evidence="3" key="1">
    <citation type="submission" date="2022-07" db="EMBL/GenBank/DDBJ databases">
        <title>Draft genome sequence of Zalerion maritima ATCC 34329, a (micro)plastics degrading marine fungus.</title>
        <authorList>
            <person name="Paco A."/>
            <person name="Goncalves M.F.M."/>
            <person name="Rocha-Santos T.A.P."/>
            <person name="Alves A."/>
        </authorList>
    </citation>
    <scope>NUCLEOTIDE SEQUENCE</scope>
    <source>
        <strain evidence="3">ATCC 34329</strain>
    </source>
</reference>
<feature type="region of interest" description="Disordered" evidence="1">
    <location>
        <begin position="72"/>
        <end position="93"/>
    </location>
</feature>
<sequence>MSRWHADSCTAPDIEVVNNVPECGSCHRSPPLEQLLSEAKSASNFPPCPPDEPLDNLELHWPSTVRYTDVSSNVSNLRPASSDTPAANLESTTTQLVEPPHVSHGPQDLPLLPISSSILIGDAATTPPRPGSPWPGTPAFDKTLGSDEFRVICLPGEDDGSRPIHVSLETYHDHDCPEYETVSYSWGGEDGDSTQTEPVFVGEHWDVMLQTKNCAALLRHLRPRRGVRLLWVDAICINQDNIREKETQVAKMASIYSRSLRVVVYLGNDAVWEPEGRFRRRYDLFELSRLLNGSGDPETQLDLPNLLRRRYFSRVWIIQEMILPKNAILPIGQFDFMADNRAPPAIESEHADWSWEGCGAPWLQYLCNRLAPDQNIFDILKLTWNSQAGDRRDKVFGILGLFPEDETDEEAADEPPNTSASLQPDYSISCQHAFLGIFGHILIGTKDASLLRYASGIAGWGQYPSWAPRWKERDGGDIFPSPPDLKTERIKVWMKEQFASITTASGWHFVERQHRIRVGEMSACQPEFYVVEFSSRRGKFHRLEANWFGENVPLDLEYGAHTRAYNSEVTGFMAKADAGDEARRTSMAWHRLAAVQSRTGALSISMTHVLAIKSQPQLVGEKDGLAVYTIPGASHGCQVVLITKDMALGQQVVPGLDHIWVLDTEDANHSYICLILRHAAAASAPNAVRLVCSVPFLGFCIPLWKRNPTQYRGKTIYLPRWEMYPGALTLTDLRQPLESGVNEALGKLMRRNASGHPFDPLPYIYSDLIWRQLLPDKRARTAANIHSIIQSILDEAAPDRPSRFLAVYQSCLTSAYRAVICGDFLTVTISKVERMMNQDLEAIYWPAQPTEDLTWGHVFREWTYEGKSKWKDMSEGSQPSFIGGALRGSSTVIRALMDRVREEIAATEIYHILWVLNLADPGNAVRVLSRGASPNPSPKWKACPRWPEELVRDFGIDGNTFTIRIQ</sequence>
<proteinExistence type="predicted"/>
<name>A0AAD5RS69_9PEZI</name>
<dbReference type="PANTHER" id="PTHR24148">
    <property type="entry name" value="ANKYRIN REPEAT DOMAIN-CONTAINING PROTEIN 39 HOMOLOG-RELATED"/>
    <property type="match status" value="1"/>
</dbReference>
<dbReference type="AlphaFoldDB" id="A0AAD5RS69"/>
<dbReference type="InterPro" id="IPR010730">
    <property type="entry name" value="HET"/>
</dbReference>
<comment type="caution">
    <text evidence="3">The sequence shown here is derived from an EMBL/GenBank/DDBJ whole genome shotgun (WGS) entry which is preliminary data.</text>
</comment>
<organism evidence="3 4">
    <name type="scientific">Zalerion maritima</name>
    <dbReference type="NCBI Taxonomy" id="339359"/>
    <lineage>
        <taxon>Eukaryota</taxon>
        <taxon>Fungi</taxon>
        <taxon>Dikarya</taxon>
        <taxon>Ascomycota</taxon>
        <taxon>Pezizomycotina</taxon>
        <taxon>Sordariomycetes</taxon>
        <taxon>Lulworthiomycetidae</taxon>
        <taxon>Lulworthiales</taxon>
        <taxon>Lulworthiaceae</taxon>
        <taxon>Zalerion</taxon>
    </lineage>
</organism>
<dbReference type="EMBL" id="JAKWBI020000092">
    <property type="protein sequence ID" value="KAJ2903052.1"/>
    <property type="molecule type" value="Genomic_DNA"/>
</dbReference>
<evidence type="ECO:0000256" key="1">
    <source>
        <dbReference type="SAM" id="MobiDB-lite"/>
    </source>
</evidence>
<protein>
    <recommendedName>
        <fullName evidence="2">Heterokaryon incompatibility domain-containing protein</fullName>
    </recommendedName>
</protein>
<accession>A0AAD5RS69</accession>
<evidence type="ECO:0000313" key="3">
    <source>
        <dbReference type="EMBL" id="KAJ2903052.1"/>
    </source>
</evidence>
<feature type="domain" description="Heterokaryon incompatibility" evidence="2">
    <location>
        <begin position="179"/>
        <end position="320"/>
    </location>
</feature>
<evidence type="ECO:0000259" key="2">
    <source>
        <dbReference type="Pfam" id="PF06985"/>
    </source>
</evidence>
<dbReference type="PANTHER" id="PTHR24148:SF81">
    <property type="entry name" value="HETEROKARYON INCOMPATIBILITY DOMAIN-CONTAINING PROTEIN"/>
    <property type="match status" value="1"/>
</dbReference>
<dbReference type="Proteomes" id="UP001201980">
    <property type="component" value="Unassembled WGS sequence"/>
</dbReference>
<dbReference type="InterPro" id="IPR052895">
    <property type="entry name" value="HetReg/Transcr_Mod"/>
</dbReference>
<keyword evidence="4" id="KW-1185">Reference proteome</keyword>
<gene>
    <name evidence="3" type="ORF">MKZ38_010472</name>
</gene>
<dbReference type="Pfam" id="PF06985">
    <property type="entry name" value="HET"/>
    <property type="match status" value="1"/>
</dbReference>
<evidence type="ECO:0000313" key="4">
    <source>
        <dbReference type="Proteomes" id="UP001201980"/>
    </source>
</evidence>